<reference evidence="1 2" key="1">
    <citation type="submission" date="2014-04" db="EMBL/GenBank/DDBJ databases">
        <authorList>
            <consortium name="DOE Joint Genome Institute"/>
            <person name="Kuo A."/>
            <person name="Kohler A."/>
            <person name="Nagy L.G."/>
            <person name="Floudas D."/>
            <person name="Copeland A."/>
            <person name="Barry K.W."/>
            <person name="Cichocki N."/>
            <person name="Veneault-Fourrey C."/>
            <person name="LaButti K."/>
            <person name="Lindquist E.A."/>
            <person name="Lipzen A."/>
            <person name="Lundell T."/>
            <person name="Morin E."/>
            <person name="Murat C."/>
            <person name="Sun H."/>
            <person name="Tunlid A."/>
            <person name="Henrissat B."/>
            <person name="Grigoriev I.V."/>
            <person name="Hibbett D.S."/>
            <person name="Martin F."/>
            <person name="Nordberg H.P."/>
            <person name="Cantor M.N."/>
            <person name="Hua S.X."/>
        </authorList>
    </citation>
    <scope>NUCLEOTIDE SEQUENCE [LARGE SCALE GENOMIC DNA]</scope>
    <source>
        <strain evidence="1 2">LaAM-08-1</strain>
    </source>
</reference>
<gene>
    <name evidence="1" type="ORF">K443DRAFT_684506</name>
</gene>
<dbReference type="AlphaFoldDB" id="A0A0C9WQP3"/>
<evidence type="ECO:0000313" key="1">
    <source>
        <dbReference type="EMBL" id="KIJ93505.1"/>
    </source>
</evidence>
<organism evidence="1 2">
    <name type="scientific">Laccaria amethystina LaAM-08-1</name>
    <dbReference type="NCBI Taxonomy" id="1095629"/>
    <lineage>
        <taxon>Eukaryota</taxon>
        <taxon>Fungi</taxon>
        <taxon>Dikarya</taxon>
        <taxon>Basidiomycota</taxon>
        <taxon>Agaricomycotina</taxon>
        <taxon>Agaricomycetes</taxon>
        <taxon>Agaricomycetidae</taxon>
        <taxon>Agaricales</taxon>
        <taxon>Agaricineae</taxon>
        <taxon>Hydnangiaceae</taxon>
        <taxon>Laccaria</taxon>
    </lineage>
</organism>
<keyword evidence="2" id="KW-1185">Reference proteome</keyword>
<dbReference type="Proteomes" id="UP000054477">
    <property type="component" value="Unassembled WGS sequence"/>
</dbReference>
<protein>
    <submittedName>
        <fullName evidence="1">Uncharacterized protein</fullName>
    </submittedName>
</protein>
<dbReference type="HOGENOM" id="CLU_2622404_0_0_1"/>
<dbReference type="EMBL" id="KN838840">
    <property type="protein sequence ID" value="KIJ93505.1"/>
    <property type="molecule type" value="Genomic_DNA"/>
</dbReference>
<name>A0A0C9WQP3_9AGAR</name>
<reference evidence="2" key="2">
    <citation type="submission" date="2015-01" db="EMBL/GenBank/DDBJ databases">
        <title>Evolutionary Origins and Diversification of the Mycorrhizal Mutualists.</title>
        <authorList>
            <consortium name="DOE Joint Genome Institute"/>
            <consortium name="Mycorrhizal Genomics Consortium"/>
            <person name="Kohler A."/>
            <person name="Kuo A."/>
            <person name="Nagy L.G."/>
            <person name="Floudas D."/>
            <person name="Copeland A."/>
            <person name="Barry K.W."/>
            <person name="Cichocki N."/>
            <person name="Veneault-Fourrey C."/>
            <person name="LaButti K."/>
            <person name="Lindquist E.A."/>
            <person name="Lipzen A."/>
            <person name="Lundell T."/>
            <person name="Morin E."/>
            <person name="Murat C."/>
            <person name="Riley R."/>
            <person name="Ohm R."/>
            <person name="Sun H."/>
            <person name="Tunlid A."/>
            <person name="Henrissat B."/>
            <person name="Grigoriev I.V."/>
            <person name="Hibbett D.S."/>
            <person name="Martin F."/>
        </authorList>
    </citation>
    <scope>NUCLEOTIDE SEQUENCE [LARGE SCALE GENOMIC DNA]</scope>
    <source>
        <strain evidence="2">LaAM-08-1</strain>
    </source>
</reference>
<sequence length="78" mass="8833">MPSKSGLLFKLFDGRIFLSLKTVDPYFERQRALLLDFAPERSLRPTGADLRAAFLSEPAGKYLAGTGRKSWLRSASWR</sequence>
<proteinExistence type="predicted"/>
<evidence type="ECO:0000313" key="2">
    <source>
        <dbReference type="Proteomes" id="UP000054477"/>
    </source>
</evidence>
<accession>A0A0C9WQP3</accession>